<dbReference type="InterPro" id="IPR019734">
    <property type="entry name" value="TPR_rpt"/>
</dbReference>
<feature type="repeat" description="TPR" evidence="3">
    <location>
        <begin position="534"/>
        <end position="567"/>
    </location>
</feature>
<evidence type="ECO:0000313" key="6">
    <source>
        <dbReference type="Proteomes" id="UP000265703"/>
    </source>
</evidence>
<dbReference type="Pfam" id="PF13432">
    <property type="entry name" value="TPR_16"/>
    <property type="match status" value="2"/>
</dbReference>
<feature type="region of interest" description="Disordered" evidence="4">
    <location>
        <begin position="1"/>
        <end position="22"/>
    </location>
</feature>
<dbReference type="PANTHER" id="PTHR44858">
    <property type="entry name" value="TETRATRICOPEPTIDE REPEAT PROTEIN 6"/>
    <property type="match status" value="1"/>
</dbReference>
<protein>
    <submittedName>
        <fullName evidence="5">Uncharacterized protein</fullName>
    </submittedName>
</protein>
<evidence type="ECO:0000313" key="5">
    <source>
        <dbReference type="EMBL" id="RIA93891.1"/>
    </source>
</evidence>
<reference evidence="5 6" key="1">
    <citation type="submission" date="2018-06" db="EMBL/GenBank/DDBJ databases">
        <title>Comparative genomics reveals the genomic features of Rhizophagus irregularis, R. cerebriforme, R. diaphanum and Gigaspora rosea, and their symbiotic lifestyle signature.</title>
        <authorList>
            <person name="Morin E."/>
            <person name="San Clemente H."/>
            <person name="Chen E.C.H."/>
            <person name="De La Providencia I."/>
            <person name="Hainaut M."/>
            <person name="Kuo A."/>
            <person name="Kohler A."/>
            <person name="Murat C."/>
            <person name="Tang N."/>
            <person name="Roy S."/>
            <person name="Loubradou J."/>
            <person name="Henrissat B."/>
            <person name="Grigoriev I.V."/>
            <person name="Corradi N."/>
            <person name="Roux C."/>
            <person name="Martin F.M."/>
        </authorList>
    </citation>
    <scope>NUCLEOTIDE SEQUENCE [LARGE SCALE GENOMIC DNA]</scope>
    <source>
        <strain evidence="5 6">DAOM 227022</strain>
    </source>
</reference>
<evidence type="ECO:0000256" key="4">
    <source>
        <dbReference type="SAM" id="MobiDB-lite"/>
    </source>
</evidence>
<dbReference type="STRING" id="658196.A0A397TFV6"/>
<evidence type="ECO:0000256" key="3">
    <source>
        <dbReference type="PROSITE-ProRule" id="PRU00339"/>
    </source>
</evidence>
<keyword evidence="6" id="KW-1185">Reference proteome</keyword>
<dbReference type="EMBL" id="QKYT01000094">
    <property type="protein sequence ID" value="RIA93891.1"/>
    <property type="molecule type" value="Genomic_DNA"/>
</dbReference>
<keyword evidence="1" id="KW-0677">Repeat</keyword>
<dbReference type="InterPro" id="IPR011990">
    <property type="entry name" value="TPR-like_helical_dom_sf"/>
</dbReference>
<dbReference type="PROSITE" id="PS50005">
    <property type="entry name" value="TPR"/>
    <property type="match status" value="5"/>
</dbReference>
<sequence length="627" mass="73017">MKHLVNNRLKEKKDNVPNSTSKNPTLVWTDDLLNVVTTSQKSKKSLDDSTSFYKYLLRKSFNPSKFKLIKAQLLNDHKKIVECTTKLLENYPNSYAIRYIRADAYRNLMEYKKAKIDLDHAISLKPKKQEAISFRGVMQCFLRNFDEALNDLNKAINMDDNDGYAYKWRAYCYYKLQHYDKALEDINKTIEHGIAADVFAYIIRADINRELKNYNDGKADLKKALKFKLNKADKVTIICNHGILNLRARCYKEAVEDFTQALTLQPDNVTSLQNRSSAYRMLKKLDKSLEDLEQACLIEPDNVYQYGIRGALYMEMKRWTDAKTNLDLAIQHHPDNIPSYSNRGELLVKLRKYDEAYLDIEKALEIDPKHMVSLQQMIDICRKIGNYSKALTTVNKSLANYPKNINTLLLRSEIYYHQNLFQEALEDLNEAIKLSPKTSTSYCCRSEVYCKLKCYDLALDDINKALSMREANPYAYEIRGNIYRKLRKYSEALNDFNKALELNPLDIGTGDQNTSGYDEGFTLIFKMQGERNFANIYARRGATHFALKNYKEALVDLNQAIELQSEHLLAYKTRACVYQKMDKLDLALDDVDKYIKFREKYNEIGYRKSDSTAGIRIRDCIIEEFEQ</sequence>
<accession>A0A397TFV6</accession>
<dbReference type="Gene3D" id="1.25.40.10">
    <property type="entry name" value="Tetratricopeptide repeat domain"/>
    <property type="match status" value="6"/>
</dbReference>
<dbReference type="SUPFAM" id="SSF48452">
    <property type="entry name" value="TPR-like"/>
    <property type="match status" value="4"/>
</dbReference>
<dbReference type="InterPro" id="IPR050498">
    <property type="entry name" value="Ycf3"/>
</dbReference>
<keyword evidence="2 3" id="KW-0802">TPR repeat</keyword>
<name>A0A397TFV6_9GLOM</name>
<evidence type="ECO:0000256" key="1">
    <source>
        <dbReference type="ARBA" id="ARBA00022737"/>
    </source>
</evidence>
<dbReference type="SMART" id="SM00028">
    <property type="entry name" value="TPR"/>
    <property type="match status" value="14"/>
</dbReference>
<dbReference type="OrthoDB" id="2335338at2759"/>
<feature type="repeat" description="TPR" evidence="3">
    <location>
        <begin position="473"/>
        <end position="506"/>
    </location>
</feature>
<feature type="repeat" description="TPR" evidence="3">
    <location>
        <begin position="235"/>
        <end position="268"/>
    </location>
</feature>
<dbReference type="PROSITE" id="PS50293">
    <property type="entry name" value="TPR_REGION"/>
    <property type="match status" value="2"/>
</dbReference>
<dbReference type="Proteomes" id="UP000265703">
    <property type="component" value="Unassembled WGS sequence"/>
</dbReference>
<dbReference type="Pfam" id="PF13181">
    <property type="entry name" value="TPR_8"/>
    <property type="match status" value="2"/>
</dbReference>
<comment type="caution">
    <text evidence="5">The sequence shown here is derived from an EMBL/GenBank/DDBJ whole genome shotgun (WGS) entry which is preliminary data.</text>
</comment>
<evidence type="ECO:0000256" key="2">
    <source>
        <dbReference type="ARBA" id="ARBA00022803"/>
    </source>
</evidence>
<dbReference type="PANTHER" id="PTHR44858:SF1">
    <property type="entry name" value="UDP-N-ACETYLGLUCOSAMINE--PEPTIDE N-ACETYLGLUCOSAMINYLTRANSFERASE SPINDLY-RELATED"/>
    <property type="match status" value="1"/>
</dbReference>
<feature type="repeat" description="TPR" evidence="3">
    <location>
        <begin position="405"/>
        <end position="438"/>
    </location>
</feature>
<dbReference type="AlphaFoldDB" id="A0A397TFV6"/>
<organism evidence="5 6">
    <name type="scientific">Glomus cerebriforme</name>
    <dbReference type="NCBI Taxonomy" id="658196"/>
    <lineage>
        <taxon>Eukaryota</taxon>
        <taxon>Fungi</taxon>
        <taxon>Fungi incertae sedis</taxon>
        <taxon>Mucoromycota</taxon>
        <taxon>Glomeromycotina</taxon>
        <taxon>Glomeromycetes</taxon>
        <taxon>Glomerales</taxon>
        <taxon>Glomeraceae</taxon>
        <taxon>Glomus</taxon>
    </lineage>
</organism>
<gene>
    <name evidence="5" type="ORF">C1645_803773</name>
</gene>
<proteinExistence type="predicted"/>
<dbReference type="Pfam" id="PF00515">
    <property type="entry name" value="TPR_1"/>
    <property type="match status" value="3"/>
</dbReference>
<feature type="repeat" description="TPR" evidence="3">
    <location>
        <begin position="337"/>
        <end position="370"/>
    </location>
</feature>